<dbReference type="GO" id="GO:0005576">
    <property type="term" value="C:extracellular region"/>
    <property type="evidence" value="ECO:0007669"/>
    <property type="project" value="InterPro"/>
</dbReference>
<feature type="region of interest" description="Disordered" evidence="1">
    <location>
        <begin position="88"/>
        <end position="114"/>
    </location>
</feature>
<dbReference type="AlphaFoldDB" id="A0A7R7XMH5"/>
<evidence type="ECO:0000256" key="2">
    <source>
        <dbReference type="SAM" id="SignalP"/>
    </source>
</evidence>
<sequence length="332" mass="35543">MQLKNSMLLLAAMTAGSAIARSHGHDRRHAAHRAREEKREVGDVVTATINGKIATWANEYDGGGADTATATTDADAAAATAETTTTTAADAAATTTETSDDVPEVSSVASAPGHCSNWHDKSDEYSREGFGLSTLSNGLQYIDYIGNIGNPWGSNIIEVEADKACKYQNVAKFEGSESDPWTIIFWNNYGPSRKMDGWYGHAALKLSLEPGDTKYVAFDDDSQGGWSAAKGETIPVDASGGYSATWGEFDFDSDKNKGWSGFDVSCIQAQNAKQEVQGMKICEHGGEQCSYVTKLAKKVKDAYTSAETGFDGIGGKVQNKPVRLVVNVDYDE</sequence>
<feature type="chain" id="PRO_5031286646" description="Allergen Asp f 4" evidence="2">
    <location>
        <begin position="25"/>
        <end position="332"/>
    </location>
</feature>
<protein>
    <recommendedName>
        <fullName evidence="5">Allergen Asp f 4</fullName>
    </recommendedName>
</protein>
<dbReference type="OrthoDB" id="118256at2759"/>
<name>A0A7R7XMH5_9EURO</name>
<proteinExistence type="predicted"/>
<feature type="compositionally biased region" description="Basic residues" evidence="1">
    <location>
        <begin position="22"/>
        <end position="32"/>
    </location>
</feature>
<feature type="compositionally biased region" description="Low complexity" evidence="1">
    <location>
        <begin position="88"/>
        <end position="97"/>
    </location>
</feature>
<evidence type="ECO:0008006" key="5">
    <source>
        <dbReference type="Google" id="ProtNLM"/>
    </source>
</evidence>
<dbReference type="PANTHER" id="PTHR42039:SF2">
    <property type="entry name" value="ALLERGEN ASP F4 (AFU_ORTHOLOGUE AFUA_2G03830)-RELATED"/>
    <property type="match status" value="1"/>
</dbReference>
<dbReference type="Proteomes" id="UP000654913">
    <property type="component" value="Chromosome 4"/>
</dbReference>
<dbReference type="KEGG" id="apuu:APUU_40594S"/>
<dbReference type="Pfam" id="PF25312">
    <property type="entry name" value="Allergen_Asp_f_4"/>
    <property type="match status" value="1"/>
</dbReference>
<reference evidence="3" key="2">
    <citation type="submission" date="2021-02" db="EMBL/GenBank/DDBJ databases">
        <title>Aspergillus puulaauensis MK2 genome sequence.</title>
        <authorList>
            <person name="Futagami T."/>
            <person name="Mori K."/>
            <person name="Kadooka C."/>
            <person name="Tanaka T."/>
        </authorList>
    </citation>
    <scope>NUCLEOTIDE SEQUENCE</scope>
    <source>
        <strain evidence="3">MK2</strain>
    </source>
</reference>
<dbReference type="RefSeq" id="XP_041556344.1">
    <property type="nucleotide sequence ID" value="XM_041703682.1"/>
</dbReference>
<organism evidence="3 4">
    <name type="scientific">Aspergillus puulaauensis</name>
    <dbReference type="NCBI Taxonomy" id="1220207"/>
    <lineage>
        <taxon>Eukaryota</taxon>
        <taxon>Fungi</taxon>
        <taxon>Dikarya</taxon>
        <taxon>Ascomycota</taxon>
        <taxon>Pezizomycotina</taxon>
        <taxon>Eurotiomycetes</taxon>
        <taxon>Eurotiomycetidae</taxon>
        <taxon>Eurotiales</taxon>
        <taxon>Aspergillaceae</taxon>
        <taxon>Aspergillus</taxon>
    </lineage>
</organism>
<dbReference type="GO" id="GO:0019863">
    <property type="term" value="F:IgE binding"/>
    <property type="evidence" value="ECO:0007669"/>
    <property type="project" value="InterPro"/>
</dbReference>
<dbReference type="PANTHER" id="PTHR42039">
    <property type="entry name" value="PUTATIVE (AFU_ORTHOLOGUE AFUA_3G02940)-RELATED"/>
    <property type="match status" value="1"/>
</dbReference>
<dbReference type="InterPro" id="IPR038903">
    <property type="entry name" value="Allergen_Asp_f_4"/>
</dbReference>
<gene>
    <name evidence="3" type="ORF">APUU_40594S</name>
</gene>
<feature type="region of interest" description="Disordered" evidence="1">
    <location>
        <begin position="20"/>
        <end position="39"/>
    </location>
</feature>
<dbReference type="GeneID" id="64974155"/>
<feature type="signal peptide" evidence="2">
    <location>
        <begin position="1"/>
        <end position="24"/>
    </location>
</feature>
<keyword evidence="4" id="KW-1185">Reference proteome</keyword>
<evidence type="ECO:0000256" key="1">
    <source>
        <dbReference type="SAM" id="MobiDB-lite"/>
    </source>
</evidence>
<evidence type="ECO:0000313" key="3">
    <source>
        <dbReference type="EMBL" id="BCS24150.1"/>
    </source>
</evidence>
<dbReference type="EMBL" id="AP024446">
    <property type="protein sequence ID" value="BCS24150.1"/>
    <property type="molecule type" value="Genomic_DNA"/>
</dbReference>
<evidence type="ECO:0000313" key="4">
    <source>
        <dbReference type="Proteomes" id="UP000654913"/>
    </source>
</evidence>
<reference evidence="3" key="1">
    <citation type="submission" date="2021-01" db="EMBL/GenBank/DDBJ databases">
        <authorList>
            <consortium name="Aspergillus puulaauensis MK2 genome sequencing consortium"/>
            <person name="Kazuki M."/>
            <person name="Futagami T."/>
        </authorList>
    </citation>
    <scope>NUCLEOTIDE SEQUENCE</scope>
    <source>
        <strain evidence="3">MK2</strain>
    </source>
</reference>
<keyword evidence="2" id="KW-0732">Signal</keyword>
<accession>A0A7R7XMH5</accession>